<evidence type="ECO:0000313" key="2">
    <source>
        <dbReference type="EMBL" id="CAE7256036.1"/>
    </source>
</evidence>
<organism evidence="2 3">
    <name type="scientific">Symbiodinium natans</name>
    <dbReference type="NCBI Taxonomy" id="878477"/>
    <lineage>
        <taxon>Eukaryota</taxon>
        <taxon>Sar</taxon>
        <taxon>Alveolata</taxon>
        <taxon>Dinophyceae</taxon>
        <taxon>Suessiales</taxon>
        <taxon>Symbiodiniaceae</taxon>
        <taxon>Symbiodinium</taxon>
    </lineage>
</organism>
<keyword evidence="3" id="KW-1185">Reference proteome</keyword>
<feature type="compositionally biased region" description="Low complexity" evidence="1">
    <location>
        <begin position="558"/>
        <end position="570"/>
    </location>
</feature>
<accession>A0A812M685</accession>
<proteinExistence type="predicted"/>
<reference evidence="2" key="1">
    <citation type="submission" date="2021-02" db="EMBL/GenBank/DDBJ databases">
        <authorList>
            <person name="Dougan E. K."/>
            <person name="Rhodes N."/>
            <person name="Thang M."/>
            <person name="Chan C."/>
        </authorList>
    </citation>
    <scope>NUCLEOTIDE SEQUENCE</scope>
</reference>
<feature type="non-terminal residue" evidence="2">
    <location>
        <position position="1"/>
    </location>
</feature>
<comment type="caution">
    <text evidence="2">The sequence shown here is derived from an EMBL/GenBank/DDBJ whole genome shotgun (WGS) entry which is preliminary data.</text>
</comment>
<dbReference type="AlphaFoldDB" id="A0A812M685"/>
<dbReference type="Proteomes" id="UP000604046">
    <property type="component" value="Unassembled WGS sequence"/>
</dbReference>
<name>A0A812M685_9DINO</name>
<feature type="non-terminal residue" evidence="2">
    <location>
        <position position="1145"/>
    </location>
</feature>
<protein>
    <submittedName>
        <fullName evidence="2">Uncharacterized protein</fullName>
    </submittedName>
</protein>
<sequence>AMATVSMTGDLVMPWDIAPFRDIFGSPSPVLPRMVVTSNELDLARAPAVDTQARGPEFPVHQAVYMSVARLMVFSAKRCTPEDRRELVCKGFLDVLTRYPRGSTLGPMLEAATSYVEQLAIVSETLAGKANTTLEARLRQLRKYLRNLVDDGCEEPLPITAHFFRVHLKVLLKQKVSPTAIEAAFEVVNFAKHVLGVTVEPSTLDTPWARGILRGARQDRPQRKQARALTVQELLLLEAFLRDASARIEDRYACGCFLFCTYARARWGDVISVSQFLQDFISDGGAVCGGYVELQSHSHKLRRKHGAMPLVAPVFGVGATPWAVEWLKVSQTCGCPLQAIGQNPVALLQLPSIEGGWSHEPCVTKDARCWLRSLLERLVGPLFPWSPPGAHSMKATLLAMLAKFGASEADRLVLGHHSDLTGSLAVYSRDLQAKPLRALEACLAAVRAKTFLPDVSRSGYFPVSWSVSGGEAVESGTLPESILPGVPAEFFGPAALSDGVASSRVQLEASTEDAVGPLDGDDLDGPIPSCADPETDLPCDVPASSGPPPQGGVDSTDESSSSSSSDSSSEAGEEPQANAPALRPPPAWREGCTVWRHSKTGTLHLAASSTSAIGGFVLLAKRWQVFTAVVRSIPRFSSPMASILDSTATFETRAKEHGLPASTVAILLARGVDTLNKAAFAVGTPGSQATEEELRALVAPPATAEDEEDRAEVSAGVLASLRRLIFESQTMALANLKLQVEGGDADRKKDMPLEEISTRLRDQKARLRGLELSGALEVSHSAYQLVFRMFQENAISYLKLERFGTRAAEVAQERSPKELVVDATSHLQVRSAPVRDACVLSSDLALAQALTRRSLALDLVGLASFEHAENWSRTLLNQLQMHPPPGFRAATHEQLLRADRAAFQYMAETLSTLRKDPAGLLPMDEAFQRLQAQHQVMFHLLPMPGSSGAKGSVLVVHRHVPQEEALPPLHRLGLSVSLLSSCITVHSPALATSRVLTCTMCLLLPKRRPLSANRVPSQIVAVCGSASERSGLTAYTKGREKAVGVINSFAKALLPHATWTSIAVSHNELALPHRDSSNEVGSLNHSMTLGSFTAGRLFLAGGGGDDLLSDATGVEHRGFYVDNHARFATFDARSVLHATEEWQGD</sequence>
<evidence type="ECO:0000256" key="1">
    <source>
        <dbReference type="SAM" id="MobiDB-lite"/>
    </source>
</evidence>
<dbReference type="OrthoDB" id="448961at2759"/>
<feature type="region of interest" description="Disordered" evidence="1">
    <location>
        <begin position="507"/>
        <end position="589"/>
    </location>
</feature>
<evidence type="ECO:0000313" key="3">
    <source>
        <dbReference type="Proteomes" id="UP000604046"/>
    </source>
</evidence>
<dbReference type="EMBL" id="CAJNDS010001339">
    <property type="protein sequence ID" value="CAE7256036.1"/>
    <property type="molecule type" value="Genomic_DNA"/>
</dbReference>
<gene>
    <name evidence="2" type="ORF">SNAT2548_LOCUS13097</name>
</gene>